<comment type="caution">
    <text evidence="2">The sequence shown here is derived from an EMBL/GenBank/DDBJ whole genome shotgun (WGS) entry which is preliminary data.</text>
</comment>
<dbReference type="EMBL" id="JASAYQ010000011">
    <property type="protein sequence ID" value="MDP8173150.1"/>
    <property type="molecule type" value="Genomic_DNA"/>
</dbReference>
<evidence type="ECO:0000313" key="2">
    <source>
        <dbReference type="EMBL" id="MDP8173150.1"/>
    </source>
</evidence>
<dbReference type="RefSeq" id="WP_306384725.1">
    <property type="nucleotide sequence ID" value="NZ_JASAYN010000006.1"/>
</dbReference>
<sequence length="112" mass="13009">MKKLLIITALYSLIPFAVADNFNKAREDVKKHFISDNVEMVHKAYWVDHSSLIISISDERNGRWFKDSVCKELIPFDLNNNDISIYILSDDDFEKVKKGELEKSWGWSSHCG</sequence>
<accession>A0AAJ6NAD7</accession>
<organism evidence="2 3">
    <name type="scientific">Phocoenobacter skyensis</name>
    <dbReference type="NCBI Taxonomy" id="97481"/>
    <lineage>
        <taxon>Bacteria</taxon>
        <taxon>Pseudomonadati</taxon>
        <taxon>Pseudomonadota</taxon>
        <taxon>Gammaproteobacteria</taxon>
        <taxon>Pasteurellales</taxon>
        <taxon>Pasteurellaceae</taxon>
        <taxon>Phocoenobacter</taxon>
    </lineage>
</organism>
<evidence type="ECO:0000256" key="1">
    <source>
        <dbReference type="SAM" id="SignalP"/>
    </source>
</evidence>
<name>A0AAJ6NAD7_9PAST</name>
<protein>
    <submittedName>
        <fullName evidence="2">Uncharacterized protein</fullName>
    </submittedName>
</protein>
<evidence type="ECO:0000313" key="3">
    <source>
        <dbReference type="Proteomes" id="UP001236239"/>
    </source>
</evidence>
<proteinExistence type="predicted"/>
<feature type="chain" id="PRO_5042484936" evidence="1">
    <location>
        <begin position="20"/>
        <end position="112"/>
    </location>
</feature>
<gene>
    <name evidence="2" type="ORF">QJU93_07240</name>
</gene>
<feature type="signal peptide" evidence="1">
    <location>
        <begin position="1"/>
        <end position="19"/>
    </location>
</feature>
<reference evidence="2" key="1">
    <citation type="journal article" date="2023" name="Front. Microbiol.">
        <title>Phylogeography and host specificity of Pasteurellaceae pathogenic to sea-farmed fish in the north-east Atlantic.</title>
        <authorList>
            <person name="Gulla S."/>
            <person name="Colquhoun D.J."/>
            <person name="Olsen A.B."/>
            <person name="Spilsberg B."/>
            <person name="Lagesen K."/>
            <person name="Aakesson C.P."/>
            <person name="Strom S."/>
            <person name="Manji F."/>
            <person name="Birkbeck T.H."/>
            <person name="Nilsen H.K."/>
        </authorList>
    </citation>
    <scope>NUCLEOTIDE SEQUENCE</scope>
    <source>
        <strain evidence="2">TW16_20</strain>
    </source>
</reference>
<keyword evidence="1" id="KW-0732">Signal</keyword>
<dbReference type="Proteomes" id="UP001236239">
    <property type="component" value="Unassembled WGS sequence"/>
</dbReference>
<dbReference type="AlphaFoldDB" id="A0AAJ6NAD7"/>